<dbReference type="AlphaFoldDB" id="A0A6A4IE33"/>
<evidence type="ECO:0000256" key="1">
    <source>
        <dbReference type="SAM" id="MobiDB-lite"/>
    </source>
</evidence>
<dbReference type="OrthoDB" id="3261881at2759"/>
<protein>
    <submittedName>
        <fullName evidence="2">Uncharacterized protein</fullName>
    </submittedName>
</protein>
<sequence>MSGSYSESSPGKVKPKKTFRTKTSRSPSASEISRNARHFEVWCTYQNLERASFEDIPENFKKEVEDVFNVRKRLPLDWVDKESEGYKRFSSYAPAEFIDFIAEAYAEDPSLFGADLKAENLMCLYLTLATVFGAWKHLKSMLNSSQAWSEADFATAYAIFRTPAISASTLRTQCAVSLPQPLLTQMDSDAARILSTRKLIPDCVVTIPEKSIRHLSKSTKSAFKRLKSHKAVAKTGDVVKDSSFPFQATIMCSLPDPPAFEFCSSVWEDKKPGVLLEHAYRQNRMSTASAARHLNSMHVEAPVFGLVWARGNVRAHIDWCKRPKPETLPVVYSAPYVRPTTETRGEDDDKDYHEWHLGRASDILHLHFLIVNIDLWTIGEFQKRVVDGVAELAKSVEDGNASFQPWRRFGDIVPRSRQSLSVMESAELSAHILMHSTPPKNKRKPKARAIR</sequence>
<feature type="region of interest" description="Disordered" evidence="1">
    <location>
        <begin position="1"/>
        <end position="31"/>
    </location>
</feature>
<keyword evidence="3" id="KW-1185">Reference proteome</keyword>
<evidence type="ECO:0000313" key="2">
    <source>
        <dbReference type="EMBL" id="KAE9408260.1"/>
    </source>
</evidence>
<accession>A0A6A4IE33</accession>
<evidence type="ECO:0000313" key="3">
    <source>
        <dbReference type="Proteomes" id="UP000799118"/>
    </source>
</evidence>
<dbReference type="Proteomes" id="UP000799118">
    <property type="component" value="Unassembled WGS sequence"/>
</dbReference>
<dbReference type="EMBL" id="ML769392">
    <property type="protein sequence ID" value="KAE9408260.1"/>
    <property type="molecule type" value="Genomic_DNA"/>
</dbReference>
<feature type="compositionally biased region" description="Basic residues" evidence="1">
    <location>
        <begin position="13"/>
        <end position="23"/>
    </location>
</feature>
<gene>
    <name evidence="2" type="ORF">BT96DRAFT_1013713</name>
</gene>
<proteinExistence type="predicted"/>
<organism evidence="2 3">
    <name type="scientific">Gymnopus androsaceus JB14</name>
    <dbReference type="NCBI Taxonomy" id="1447944"/>
    <lineage>
        <taxon>Eukaryota</taxon>
        <taxon>Fungi</taxon>
        <taxon>Dikarya</taxon>
        <taxon>Basidiomycota</taxon>
        <taxon>Agaricomycotina</taxon>
        <taxon>Agaricomycetes</taxon>
        <taxon>Agaricomycetidae</taxon>
        <taxon>Agaricales</taxon>
        <taxon>Marasmiineae</taxon>
        <taxon>Omphalotaceae</taxon>
        <taxon>Gymnopus</taxon>
    </lineage>
</organism>
<name>A0A6A4IE33_9AGAR</name>
<reference evidence="2" key="1">
    <citation type="journal article" date="2019" name="Environ. Microbiol.">
        <title>Fungal ecological strategies reflected in gene transcription - a case study of two litter decomposers.</title>
        <authorList>
            <person name="Barbi F."/>
            <person name="Kohler A."/>
            <person name="Barry K."/>
            <person name="Baskaran P."/>
            <person name="Daum C."/>
            <person name="Fauchery L."/>
            <person name="Ihrmark K."/>
            <person name="Kuo A."/>
            <person name="LaButti K."/>
            <person name="Lipzen A."/>
            <person name="Morin E."/>
            <person name="Grigoriev I.V."/>
            <person name="Henrissat B."/>
            <person name="Lindahl B."/>
            <person name="Martin F."/>
        </authorList>
    </citation>
    <scope>NUCLEOTIDE SEQUENCE</scope>
    <source>
        <strain evidence="2">JB14</strain>
    </source>
</reference>